<evidence type="ECO:0000256" key="2">
    <source>
        <dbReference type="ARBA" id="ARBA00023204"/>
    </source>
</evidence>
<name>A0A1J0GGQ9_9CLOT</name>
<proteinExistence type="predicted"/>
<dbReference type="STRING" id="1552.A7L45_10700"/>
<keyword evidence="4" id="KW-1185">Reference proteome</keyword>
<keyword evidence="3" id="KW-0255">Endonuclease</keyword>
<dbReference type="RefSeq" id="WP_071612792.1">
    <property type="nucleotide sequence ID" value="NZ_CP015756.1"/>
</dbReference>
<dbReference type="GO" id="GO:0006289">
    <property type="term" value="P:nucleotide-excision repair"/>
    <property type="evidence" value="ECO:0007669"/>
    <property type="project" value="InterPro"/>
</dbReference>
<dbReference type="AlphaFoldDB" id="A0A1J0GGQ9"/>
<dbReference type="PANTHER" id="PTHR31290:SF5">
    <property type="entry name" value="UV-DAMAGE ENDONUCLEASE"/>
    <property type="match status" value="1"/>
</dbReference>
<keyword evidence="3" id="KW-0378">Hydrolase</keyword>
<evidence type="ECO:0000313" key="3">
    <source>
        <dbReference type="EMBL" id="APC40501.1"/>
    </source>
</evidence>
<sequence>MQIRLGYVATALKSAKITSASTVTFSTYTKQSTDRDKLEKLQKVAVSNVNDLHKILEYTVKNDVHFYRITSALIPLAIHPEVTNWEFRRILKMDFEWLGNYINNNNLRVDTHPDESNVINSSKEEVIKSTIKSLQFHANLFKDINYPLGKMVLHIGGKEGGKLAATERFFKNFNNLPKEITDMLIFENDDKSFTTKEVLNICQEIKAPMVLDVHHHNCNNGGDDLEPMLKDIFATWEGQPLPPKVHFSSPKTGEKDKKHADNLDAASFIEFIEKCIPLGIDFDVLIEAKLADVAFFQLLEDVKVFKPEWTWLDKTTIEFQ</sequence>
<gene>
    <name evidence="3" type="ORF">A7L45_10700</name>
</gene>
<keyword evidence="2" id="KW-0234">DNA repair</keyword>
<dbReference type="InterPro" id="IPR004601">
    <property type="entry name" value="UvdE"/>
</dbReference>
<keyword evidence="3" id="KW-0540">Nuclease</keyword>
<dbReference type="Gene3D" id="3.20.20.150">
    <property type="entry name" value="Divalent-metal-dependent TIM barrel enzymes"/>
    <property type="match status" value="1"/>
</dbReference>
<dbReference type="NCBIfam" id="TIGR00629">
    <property type="entry name" value="uvde"/>
    <property type="match status" value="1"/>
</dbReference>
<dbReference type="EMBL" id="CP015756">
    <property type="protein sequence ID" value="APC40501.1"/>
    <property type="molecule type" value="Genomic_DNA"/>
</dbReference>
<dbReference type="Proteomes" id="UP000182569">
    <property type="component" value="Chromosome"/>
</dbReference>
<dbReference type="PANTHER" id="PTHR31290">
    <property type="entry name" value="UV-DAMAGE ENDONUCLEASE"/>
    <property type="match status" value="1"/>
</dbReference>
<accession>A0A1J0GGQ9</accession>
<dbReference type="GO" id="GO:0004519">
    <property type="term" value="F:endonuclease activity"/>
    <property type="evidence" value="ECO:0007669"/>
    <property type="project" value="UniProtKB-KW"/>
</dbReference>
<dbReference type="Pfam" id="PF03851">
    <property type="entry name" value="UvdE"/>
    <property type="match status" value="1"/>
</dbReference>
<dbReference type="GO" id="GO:0009411">
    <property type="term" value="P:response to UV"/>
    <property type="evidence" value="ECO:0007669"/>
    <property type="project" value="InterPro"/>
</dbReference>
<dbReference type="KEGG" id="ceu:A7L45_10700"/>
<dbReference type="OrthoDB" id="9782576at2"/>
<evidence type="ECO:0000313" key="4">
    <source>
        <dbReference type="Proteomes" id="UP000182569"/>
    </source>
</evidence>
<organism evidence="3 4">
    <name type="scientific">Clostridium estertheticum subsp. estertheticum</name>
    <dbReference type="NCBI Taxonomy" id="1552"/>
    <lineage>
        <taxon>Bacteria</taxon>
        <taxon>Bacillati</taxon>
        <taxon>Bacillota</taxon>
        <taxon>Clostridia</taxon>
        <taxon>Eubacteriales</taxon>
        <taxon>Clostridiaceae</taxon>
        <taxon>Clostridium</taxon>
    </lineage>
</organism>
<protein>
    <submittedName>
        <fullName evidence="3">UV damage endonuclease UvdE</fullName>
    </submittedName>
</protein>
<keyword evidence="1" id="KW-0227">DNA damage</keyword>
<evidence type="ECO:0000256" key="1">
    <source>
        <dbReference type="ARBA" id="ARBA00022763"/>
    </source>
</evidence>
<reference evidence="4" key="1">
    <citation type="journal article" date="2016" name="Front. Microbiol.">
        <title>Complete Genome Sequence of Clostridium estertheticum DSM 8809, a Microbe Identified in Spoiled Vacuum Packed Beef.</title>
        <authorList>
            <person name="Yu Z."/>
            <person name="Gunn L."/>
            <person name="Brennan E."/>
            <person name="Reid R."/>
            <person name="Wall P.G."/>
            <person name="Gaora O.P."/>
            <person name="Hurley D."/>
            <person name="Bolton D."/>
            <person name="Fanning S."/>
        </authorList>
    </citation>
    <scope>NUCLEOTIDE SEQUENCE [LARGE SCALE GENOMIC DNA]</scope>
    <source>
        <strain evidence="4">DSM 8809</strain>
    </source>
</reference>
<dbReference type="GeneID" id="83592904"/>